<keyword evidence="6 10" id="KW-0408">Iron</keyword>
<dbReference type="GO" id="GO:0004408">
    <property type="term" value="F:holocytochrome-c synthase activity"/>
    <property type="evidence" value="ECO:0007669"/>
    <property type="project" value="UniProtKB-EC"/>
</dbReference>
<evidence type="ECO:0000256" key="10">
    <source>
        <dbReference type="RuleBase" id="RU363130"/>
    </source>
</evidence>
<evidence type="ECO:0000256" key="2">
    <source>
        <dbReference type="ARBA" id="ARBA00007255"/>
    </source>
</evidence>
<keyword evidence="3 10" id="KW-0349">Heme</keyword>
<dbReference type="PROSITE" id="PS00821">
    <property type="entry name" value="CYTO_HEME_LYASE_1"/>
    <property type="match status" value="1"/>
</dbReference>
<dbReference type="Pfam" id="PF01265">
    <property type="entry name" value="Cyto_heme_lyase"/>
    <property type="match status" value="1"/>
</dbReference>
<evidence type="ECO:0000256" key="6">
    <source>
        <dbReference type="ARBA" id="ARBA00023004"/>
    </source>
</evidence>
<protein>
    <recommendedName>
        <fullName evidence="10">Holocytochrome c-type synthase</fullName>
        <ecNumber evidence="10">4.4.1.17</ecNumber>
    </recommendedName>
</protein>
<dbReference type="EMBL" id="JH993011">
    <property type="protein sequence ID" value="EKX43298.1"/>
    <property type="molecule type" value="Genomic_DNA"/>
</dbReference>
<dbReference type="eggNOG" id="KOG3996">
    <property type="taxonomic scope" value="Eukaryota"/>
</dbReference>
<keyword evidence="7 10" id="KW-0496">Mitochondrion</keyword>
<evidence type="ECO:0000256" key="9">
    <source>
        <dbReference type="ARBA" id="ARBA00023239"/>
    </source>
</evidence>
<dbReference type="OMA" id="NEESWKH"/>
<evidence type="ECO:0000256" key="1">
    <source>
        <dbReference type="ARBA" id="ARBA00004273"/>
    </source>
</evidence>
<dbReference type="EnsemblProtists" id="EKX43298">
    <property type="protein sequence ID" value="EKX43298"/>
    <property type="gene ID" value="GUITHDRAFT_73289"/>
</dbReference>
<dbReference type="KEGG" id="gtt:GUITHDRAFT_73289"/>
<dbReference type="PANTHER" id="PTHR12743:SF8">
    <property type="entry name" value="PROTEIN HRI1"/>
    <property type="match status" value="1"/>
</dbReference>
<evidence type="ECO:0000256" key="11">
    <source>
        <dbReference type="SAM" id="MobiDB-lite"/>
    </source>
</evidence>
<comment type="subcellular location">
    <subcellularLocation>
        <location evidence="1 10">Mitochondrion inner membrane</location>
    </subcellularLocation>
</comment>
<dbReference type="PANTHER" id="PTHR12743">
    <property type="entry name" value="CYTOCHROME C1 HEME LYASE"/>
    <property type="match status" value="1"/>
</dbReference>
<comment type="similarity">
    <text evidence="2 10">Belongs to the cytochrome c-type heme lyase family.</text>
</comment>
<evidence type="ECO:0000256" key="7">
    <source>
        <dbReference type="ARBA" id="ARBA00023128"/>
    </source>
</evidence>
<evidence type="ECO:0000313" key="12">
    <source>
        <dbReference type="EMBL" id="EKX43298.1"/>
    </source>
</evidence>
<feature type="non-terminal residue" evidence="12">
    <location>
        <position position="232"/>
    </location>
</feature>
<keyword evidence="8 10" id="KW-0472">Membrane</keyword>
<keyword evidence="5 10" id="KW-0999">Mitochondrion inner membrane</keyword>
<evidence type="ECO:0000256" key="8">
    <source>
        <dbReference type="ARBA" id="ARBA00023136"/>
    </source>
</evidence>
<dbReference type="EC" id="4.4.1.17" evidence="10"/>
<evidence type="ECO:0000256" key="5">
    <source>
        <dbReference type="ARBA" id="ARBA00022792"/>
    </source>
</evidence>
<feature type="region of interest" description="Disordered" evidence="11">
    <location>
        <begin position="1"/>
        <end position="21"/>
    </location>
</feature>
<dbReference type="Proteomes" id="UP000011087">
    <property type="component" value="Unassembled WGS sequence"/>
</dbReference>
<dbReference type="GO" id="GO:0046872">
    <property type="term" value="F:metal ion binding"/>
    <property type="evidence" value="ECO:0007669"/>
    <property type="project" value="UniProtKB-KW"/>
</dbReference>
<proteinExistence type="inferred from homology"/>
<comment type="catalytic activity">
    <reaction evidence="10">
        <text>holo-[cytochrome c] = apo-[cytochrome c] + heme b</text>
        <dbReference type="Rhea" id="RHEA:22648"/>
        <dbReference type="Rhea" id="RHEA-COMP:10725"/>
        <dbReference type="Rhea" id="RHEA-COMP:10726"/>
        <dbReference type="ChEBI" id="CHEBI:29950"/>
        <dbReference type="ChEBI" id="CHEBI:60344"/>
        <dbReference type="ChEBI" id="CHEBI:83739"/>
        <dbReference type="EC" id="4.4.1.17"/>
    </reaction>
</comment>
<comment type="function">
    <text evidence="10">Lyase that catalyzes the covalent linking of the heme group to the cytochrome C apoprotein to produce the mature functional cytochrome.</text>
</comment>
<keyword evidence="14" id="KW-1185">Reference proteome</keyword>
<gene>
    <name evidence="12" type="ORF">GUITHDRAFT_73289</name>
</gene>
<accession>L1J454</accession>
<dbReference type="GO" id="GO:0005743">
    <property type="term" value="C:mitochondrial inner membrane"/>
    <property type="evidence" value="ECO:0007669"/>
    <property type="project" value="UniProtKB-SubCell"/>
</dbReference>
<evidence type="ECO:0000256" key="4">
    <source>
        <dbReference type="ARBA" id="ARBA00022723"/>
    </source>
</evidence>
<keyword evidence="4 10" id="KW-0479">Metal-binding</keyword>
<keyword evidence="9 10" id="KW-0456">Lyase</keyword>
<dbReference type="RefSeq" id="XP_005830278.1">
    <property type="nucleotide sequence ID" value="XM_005830221.1"/>
</dbReference>
<dbReference type="PROSITE" id="PS00822">
    <property type="entry name" value="CYTO_HEME_LYASE_2"/>
    <property type="match status" value="1"/>
</dbReference>
<name>L1J454_GUITC</name>
<dbReference type="PaxDb" id="55529-EKX43298"/>
<reference evidence="14" key="2">
    <citation type="submission" date="2012-11" db="EMBL/GenBank/DDBJ databases">
        <authorList>
            <person name="Kuo A."/>
            <person name="Curtis B.A."/>
            <person name="Tanifuji G."/>
            <person name="Burki F."/>
            <person name="Gruber A."/>
            <person name="Irimia M."/>
            <person name="Maruyama S."/>
            <person name="Arias M.C."/>
            <person name="Ball S.G."/>
            <person name="Gile G.H."/>
            <person name="Hirakawa Y."/>
            <person name="Hopkins J.F."/>
            <person name="Rensing S.A."/>
            <person name="Schmutz J."/>
            <person name="Symeonidi A."/>
            <person name="Elias M."/>
            <person name="Eveleigh R.J."/>
            <person name="Herman E.K."/>
            <person name="Klute M.J."/>
            <person name="Nakayama T."/>
            <person name="Obornik M."/>
            <person name="Reyes-Prieto A."/>
            <person name="Armbrust E.V."/>
            <person name="Aves S.J."/>
            <person name="Beiko R.G."/>
            <person name="Coutinho P."/>
            <person name="Dacks J.B."/>
            <person name="Durnford D.G."/>
            <person name="Fast N.M."/>
            <person name="Green B.R."/>
            <person name="Grisdale C."/>
            <person name="Hempe F."/>
            <person name="Henrissat B."/>
            <person name="Hoppner M.P."/>
            <person name="Ishida K.-I."/>
            <person name="Kim E."/>
            <person name="Koreny L."/>
            <person name="Kroth P.G."/>
            <person name="Liu Y."/>
            <person name="Malik S.-B."/>
            <person name="Maier U.G."/>
            <person name="McRose D."/>
            <person name="Mock T."/>
            <person name="Neilson J.A."/>
            <person name="Onodera N.T."/>
            <person name="Poole A.M."/>
            <person name="Pritham E.J."/>
            <person name="Richards T.A."/>
            <person name="Rocap G."/>
            <person name="Roy S.W."/>
            <person name="Sarai C."/>
            <person name="Schaack S."/>
            <person name="Shirato S."/>
            <person name="Slamovits C.H."/>
            <person name="Spencer D.F."/>
            <person name="Suzuki S."/>
            <person name="Worden A.Z."/>
            <person name="Zauner S."/>
            <person name="Barry K."/>
            <person name="Bell C."/>
            <person name="Bharti A.K."/>
            <person name="Crow J.A."/>
            <person name="Grimwood J."/>
            <person name="Kramer R."/>
            <person name="Lindquist E."/>
            <person name="Lucas S."/>
            <person name="Salamov A."/>
            <person name="McFadden G.I."/>
            <person name="Lane C.E."/>
            <person name="Keeling P.J."/>
            <person name="Gray M.W."/>
            <person name="Grigoriev I.V."/>
            <person name="Archibald J.M."/>
        </authorList>
    </citation>
    <scope>NUCLEOTIDE SEQUENCE</scope>
    <source>
        <strain evidence="14">CCMP2712</strain>
    </source>
</reference>
<dbReference type="HOGENOM" id="CLU_048602_2_0_1"/>
<reference evidence="13" key="3">
    <citation type="submission" date="2016-03" db="UniProtKB">
        <authorList>
            <consortium name="EnsemblProtists"/>
        </authorList>
    </citation>
    <scope>IDENTIFICATION</scope>
</reference>
<sequence length="232" mass="26179">MGGCPVRGVGSEAGGGGGGGDGCPVRYKNNKVYNVYGEAIDPTNMMPAKAQQLPSPGQAAPLSQHRVQSGIAKGGTDSTWVYPSEQMFYNALVRKGKGEDVGMDDVEMMVAIHNNMNEKTWRQLLVWERMHCKQCDDPRLLRFTGRPDELSLRARVWKMMGFAPPFDRHDWVVDRCGREVRYIIDYYHNEKLPVDSKMPQQFNFNSQTQIELDVRPALDSFTAFGDRLRFGL</sequence>
<dbReference type="GeneID" id="17299954"/>
<evidence type="ECO:0000256" key="3">
    <source>
        <dbReference type="ARBA" id="ARBA00022617"/>
    </source>
</evidence>
<dbReference type="OrthoDB" id="4243at2759"/>
<evidence type="ECO:0000313" key="13">
    <source>
        <dbReference type="EnsemblProtists" id="EKX43298"/>
    </source>
</evidence>
<dbReference type="STRING" id="905079.L1J454"/>
<dbReference type="InterPro" id="IPR000511">
    <property type="entry name" value="Holocyt_c/c1_synthase"/>
</dbReference>
<dbReference type="AlphaFoldDB" id="L1J454"/>
<reference evidence="12 14" key="1">
    <citation type="journal article" date="2012" name="Nature">
        <title>Algal genomes reveal evolutionary mosaicism and the fate of nucleomorphs.</title>
        <authorList>
            <consortium name="DOE Joint Genome Institute"/>
            <person name="Curtis B.A."/>
            <person name="Tanifuji G."/>
            <person name="Burki F."/>
            <person name="Gruber A."/>
            <person name="Irimia M."/>
            <person name="Maruyama S."/>
            <person name="Arias M.C."/>
            <person name="Ball S.G."/>
            <person name="Gile G.H."/>
            <person name="Hirakawa Y."/>
            <person name="Hopkins J.F."/>
            <person name="Kuo A."/>
            <person name="Rensing S.A."/>
            <person name="Schmutz J."/>
            <person name="Symeonidi A."/>
            <person name="Elias M."/>
            <person name="Eveleigh R.J."/>
            <person name="Herman E.K."/>
            <person name="Klute M.J."/>
            <person name="Nakayama T."/>
            <person name="Obornik M."/>
            <person name="Reyes-Prieto A."/>
            <person name="Armbrust E.V."/>
            <person name="Aves S.J."/>
            <person name="Beiko R.G."/>
            <person name="Coutinho P."/>
            <person name="Dacks J.B."/>
            <person name="Durnford D.G."/>
            <person name="Fast N.M."/>
            <person name="Green B.R."/>
            <person name="Grisdale C.J."/>
            <person name="Hempel F."/>
            <person name="Henrissat B."/>
            <person name="Hoppner M.P."/>
            <person name="Ishida K."/>
            <person name="Kim E."/>
            <person name="Koreny L."/>
            <person name="Kroth P.G."/>
            <person name="Liu Y."/>
            <person name="Malik S.B."/>
            <person name="Maier U.G."/>
            <person name="McRose D."/>
            <person name="Mock T."/>
            <person name="Neilson J.A."/>
            <person name="Onodera N.T."/>
            <person name="Poole A.M."/>
            <person name="Pritham E.J."/>
            <person name="Richards T.A."/>
            <person name="Rocap G."/>
            <person name="Roy S.W."/>
            <person name="Sarai C."/>
            <person name="Schaack S."/>
            <person name="Shirato S."/>
            <person name="Slamovits C.H."/>
            <person name="Spencer D.F."/>
            <person name="Suzuki S."/>
            <person name="Worden A.Z."/>
            <person name="Zauner S."/>
            <person name="Barry K."/>
            <person name="Bell C."/>
            <person name="Bharti A.K."/>
            <person name="Crow J.A."/>
            <person name="Grimwood J."/>
            <person name="Kramer R."/>
            <person name="Lindquist E."/>
            <person name="Lucas S."/>
            <person name="Salamov A."/>
            <person name="McFadden G.I."/>
            <person name="Lane C.E."/>
            <person name="Keeling P.J."/>
            <person name="Gray M.W."/>
            <person name="Grigoriev I.V."/>
            <person name="Archibald J.M."/>
        </authorList>
    </citation>
    <scope>NUCLEOTIDE SEQUENCE</scope>
    <source>
        <strain evidence="12 14">CCMP2712</strain>
    </source>
</reference>
<evidence type="ECO:0000313" key="14">
    <source>
        <dbReference type="Proteomes" id="UP000011087"/>
    </source>
</evidence>
<organism evidence="12">
    <name type="scientific">Guillardia theta (strain CCMP2712)</name>
    <name type="common">Cryptophyte</name>
    <dbReference type="NCBI Taxonomy" id="905079"/>
    <lineage>
        <taxon>Eukaryota</taxon>
        <taxon>Cryptophyceae</taxon>
        <taxon>Pyrenomonadales</taxon>
        <taxon>Geminigeraceae</taxon>
        <taxon>Guillardia</taxon>
    </lineage>
</organism>